<accession>A0ABU7JIW2</accession>
<keyword evidence="1" id="KW-0732">Signal</keyword>
<dbReference type="EMBL" id="JAUGZK010000011">
    <property type="protein sequence ID" value="MEE2025278.1"/>
    <property type="molecule type" value="Genomic_DNA"/>
</dbReference>
<reference evidence="2 3" key="1">
    <citation type="submission" date="2023-06" db="EMBL/GenBank/DDBJ databases">
        <title>Alkalimonas sp., MEB004 an alkaliphilic bacterium isolated from Lonar Lake, India.</title>
        <authorList>
            <person name="Joshi A."/>
            <person name="Thite S."/>
        </authorList>
    </citation>
    <scope>NUCLEOTIDE SEQUENCE [LARGE SCALE GENOMIC DNA]</scope>
    <source>
        <strain evidence="2 3">MEB004</strain>
    </source>
</reference>
<evidence type="ECO:0000313" key="3">
    <source>
        <dbReference type="Proteomes" id="UP001339167"/>
    </source>
</evidence>
<dbReference type="Proteomes" id="UP001339167">
    <property type="component" value="Unassembled WGS sequence"/>
</dbReference>
<evidence type="ECO:0000256" key="1">
    <source>
        <dbReference type="SAM" id="SignalP"/>
    </source>
</evidence>
<sequence length="774" mass="87823">MTLILQGAKLTVYRILFIFCCALAVQACSDRPKHLTFQPEDGEQRRYQMFSETYIEASNSFGSSSERIYSHMIMDYDVTEQAASFDVLMRPRFMMVRFRNGNFSSLDTPDYRQKKIWPFLEAGVSTVIDKKSGEVTDFIVHHEIEDADDSGFDPIRQLLQDELSRPGYSNGIALKLGATQQMPAVELLPEITLTVESLDDQQVGLSLQGENDEVKLYGVIQLERSTGLLTRSAVVMDMPLQHEFAEGRVRVVAAVMPDDWKSGFDLDFIYSADYQMPADIGALPDDLTALDMPSSAEVFPGRSGSIQSNGDKITLEYNHGVFDMFQLGHIEVDNLQAHDQAGNPIELDWHSVGALSFAFSETKAVQTHTDIYPLGWQDVVPKLEQIAFIEARLQRFAMTHNIVRLPVKDSETSVQFGEARAVLTPTEQPDVYHLRLEQAKNVFFSTRITGPDSGSVEHMKAANVPDWLEDGNRRLMAIVTSGYFPLSHTLYFEGERPNELQLLAHRIEDQSLEEKQIRFYNPDVALSTVELEPLTSVYLFPEEDNVTDFALTGPVFELKELHDLAPQDFERPQLYMVLSHEQAALCSLEQTADIKEAGRRIVWLPHEPRQRFMRRDSQLPLEVVYQLATEDGVRNFFYDHTAVVRLQCAGQPEWQLFDLDLGEQNWLVPVSALLGENWQEAFADMQLIELLRLFRFLDTQQKALSLVPPPGFASQPGVKLADIRLLDFVTEEGMLRIAGRVNRVEKLEASGDRIVREWVHQFPALPSSQVAYQD</sequence>
<proteinExistence type="predicted"/>
<feature type="chain" id="PRO_5047220699" description="Lipoprotein" evidence="1">
    <location>
        <begin position="28"/>
        <end position="774"/>
    </location>
</feature>
<comment type="caution">
    <text evidence="2">The sequence shown here is derived from an EMBL/GenBank/DDBJ whole genome shotgun (WGS) entry which is preliminary data.</text>
</comment>
<protein>
    <recommendedName>
        <fullName evidence="4">Lipoprotein</fullName>
    </recommendedName>
</protein>
<evidence type="ECO:0008006" key="4">
    <source>
        <dbReference type="Google" id="ProtNLM"/>
    </source>
</evidence>
<gene>
    <name evidence="2" type="ORF">QWF21_13610</name>
</gene>
<evidence type="ECO:0000313" key="2">
    <source>
        <dbReference type="EMBL" id="MEE2025278.1"/>
    </source>
</evidence>
<dbReference type="RefSeq" id="WP_330088596.1">
    <property type="nucleotide sequence ID" value="NZ_JAUGZK010000011.1"/>
</dbReference>
<feature type="signal peptide" evidence="1">
    <location>
        <begin position="1"/>
        <end position="27"/>
    </location>
</feature>
<organism evidence="2 3">
    <name type="scientific">Alkalimonas mucilaginosa</name>
    <dbReference type="NCBI Taxonomy" id="3057676"/>
    <lineage>
        <taxon>Bacteria</taxon>
        <taxon>Pseudomonadati</taxon>
        <taxon>Pseudomonadota</taxon>
        <taxon>Gammaproteobacteria</taxon>
        <taxon>Alkalimonas</taxon>
    </lineage>
</organism>
<name>A0ABU7JIW2_9GAMM</name>
<keyword evidence="3" id="KW-1185">Reference proteome</keyword>